<comment type="caution">
    <text evidence="1">The sequence shown here is derived from an EMBL/GenBank/DDBJ whole genome shotgun (WGS) entry which is preliminary data.</text>
</comment>
<dbReference type="PATRIC" id="fig|1346330.5.peg.1474"/>
<accession>U2J530</accession>
<dbReference type="EMBL" id="ATDL01000011">
    <property type="protein sequence ID" value="ERJ60029.1"/>
    <property type="molecule type" value="Genomic_DNA"/>
</dbReference>
<keyword evidence="2" id="KW-1185">Reference proteome</keyword>
<dbReference type="Proteomes" id="UP000016584">
    <property type="component" value="Unassembled WGS sequence"/>
</dbReference>
<protein>
    <submittedName>
        <fullName evidence="1">Uncharacterized protein</fullName>
    </submittedName>
</protein>
<gene>
    <name evidence="1" type="ORF">M472_14790</name>
</gene>
<reference evidence="1 2" key="1">
    <citation type="journal article" date="2013" name="Genome Announc.">
        <title>The Draft Genome Sequence of Sphingomonas paucimobilis Strain HER1398 (Proteobacteria), Host to the Giant PAU Phage, Indicates That It Is a Member of the Genus Sphingobacterium (Bacteroidetes).</title>
        <authorList>
            <person name="White R.A.III."/>
            <person name="Suttle C.A."/>
        </authorList>
    </citation>
    <scope>NUCLEOTIDE SEQUENCE [LARGE SCALE GENOMIC DNA]</scope>
    <source>
        <strain evidence="1 2">HER1398</strain>
    </source>
</reference>
<evidence type="ECO:0000313" key="2">
    <source>
        <dbReference type="Proteomes" id="UP000016584"/>
    </source>
</evidence>
<name>U2J530_9SPHI</name>
<sequence length="76" mass="8560">MDKDNKKAFSQKCACQDKLPIIFEQEQGKWPSTLVKPNPTYSVNTNKRIAEAQNPYLRVFGKNNNMPVSNSTPGTT</sequence>
<organism evidence="1 2">
    <name type="scientific">Sphingobacterium paucimobilis HER1398</name>
    <dbReference type="NCBI Taxonomy" id="1346330"/>
    <lineage>
        <taxon>Bacteria</taxon>
        <taxon>Pseudomonadati</taxon>
        <taxon>Bacteroidota</taxon>
        <taxon>Sphingobacteriia</taxon>
        <taxon>Sphingobacteriales</taxon>
        <taxon>Sphingobacteriaceae</taxon>
        <taxon>Sphingobacterium</taxon>
    </lineage>
</organism>
<dbReference type="AlphaFoldDB" id="U2J530"/>
<evidence type="ECO:0000313" key="1">
    <source>
        <dbReference type="EMBL" id="ERJ60029.1"/>
    </source>
</evidence>
<proteinExistence type="predicted"/>